<sequence length="120" mass="14133">MKRAYRLRRPEQFRRVRQEGRSLHTPLLTLQVLTGRRRRIRCGFVVTKRLGTAVQRNRAKRRLREAVRLALPSLNLGYDLVFVVRSPELITLPFDALRQRIEQLLRRAGLWGQEIPVPPS</sequence>
<evidence type="ECO:0000256" key="4">
    <source>
        <dbReference type="ARBA" id="ARBA00022759"/>
    </source>
</evidence>
<evidence type="ECO:0000313" key="10">
    <source>
        <dbReference type="Proteomes" id="UP000220527"/>
    </source>
</evidence>
<dbReference type="GO" id="GO:0030677">
    <property type="term" value="C:ribonuclease P complex"/>
    <property type="evidence" value="ECO:0007669"/>
    <property type="project" value="TreeGrafter"/>
</dbReference>
<dbReference type="GO" id="GO:0042781">
    <property type="term" value="F:3'-tRNA processing endoribonuclease activity"/>
    <property type="evidence" value="ECO:0007669"/>
    <property type="project" value="TreeGrafter"/>
</dbReference>
<evidence type="ECO:0000256" key="3">
    <source>
        <dbReference type="ARBA" id="ARBA00022722"/>
    </source>
</evidence>
<dbReference type="SUPFAM" id="SSF54211">
    <property type="entry name" value="Ribosomal protein S5 domain 2-like"/>
    <property type="match status" value="1"/>
</dbReference>
<evidence type="ECO:0000256" key="2">
    <source>
        <dbReference type="ARBA" id="ARBA00022694"/>
    </source>
</evidence>
<dbReference type="PANTHER" id="PTHR33992">
    <property type="entry name" value="RIBONUCLEASE P PROTEIN COMPONENT"/>
    <property type="match status" value="1"/>
</dbReference>
<gene>
    <name evidence="7 9" type="primary">rnpA</name>
    <name evidence="9" type="ORF">CJ255_01180</name>
</gene>
<dbReference type="GO" id="GO:0004526">
    <property type="term" value="F:ribonuclease P activity"/>
    <property type="evidence" value="ECO:0007669"/>
    <property type="project" value="UniProtKB-UniRule"/>
</dbReference>
<keyword evidence="6 7" id="KW-0694">RNA-binding</keyword>
<evidence type="ECO:0000313" key="9">
    <source>
        <dbReference type="EMBL" id="PDW04850.1"/>
    </source>
</evidence>
<evidence type="ECO:0000256" key="1">
    <source>
        <dbReference type="ARBA" id="ARBA00002663"/>
    </source>
</evidence>
<comment type="similarity">
    <text evidence="7">Belongs to the RnpA family.</text>
</comment>
<dbReference type="InterPro" id="IPR000100">
    <property type="entry name" value="RNase_P"/>
</dbReference>
<dbReference type="Proteomes" id="UP000220527">
    <property type="component" value="Unassembled WGS sequence"/>
</dbReference>
<dbReference type="EMBL" id="NQWI01000003">
    <property type="protein sequence ID" value="PDW04850.1"/>
    <property type="molecule type" value="Genomic_DNA"/>
</dbReference>
<keyword evidence="3 7" id="KW-0540">Nuclease</keyword>
<evidence type="ECO:0000256" key="6">
    <source>
        <dbReference type="ARBA" id="ARBA00022884"/>
    </source>
</evidence>
<dbReference type="PANTHER" id="PTHR33992:SF1">
    <property type="entry name" value="RIBONUCLEASE P PROTEIN COMPONENT"/>
    <property type="match status" value="1"/>
</dbReference>
<dbReference type="RefSeq" id="WP_097642262.1">
    <property type="nucleotide sequence ID" value="NZ_NQWI01000003.1"/>
</dbReference>
<name>A0A2A6RPR0_9CHLR</name>
<protein>
    <recommendedName>
        <fullName evidence="7 8">Ribonuclease P protein component</fullName>
        <shortName evidence="7">RNase P protein</shortName>
        <shortName evidence="7">RNaseP protein</shortName>
        <ecNumber evidence="7 8">3.1.26.5</ecNumber>
    </recommendedName>
    <alternativeName>
        <fullName evidence="7">Protein C5</fullName>
    </alternativeName>
</protein>
<dbReference type="GO" id="GO:0000049">
    <property type="term" value="F:tRNA binding"/>
    <property type="evidence" value="ECO:0007669"/>
    <property type="project" value="UniProtKB-UniRule"/>
</dbReference>
<proteinExistence type="inferred from homology"/>
<keyword evidence="4 7" id="KW-0255">Endonuclease</keyword>
<dbReference type="NCBIfam" id="TIGR00188">
    <property type="entry name" value="rnpA"/>
    <property type="match status" value="1"/>
</dbReference>
<dbReference type="InterPro" id="IPR020568">
    <property type="entry name" value="Ribosomal_Su5_D2-typ_SF"/>
</dbReference>
<dbReference type="PROSITE" id="PS00648">
    <property type="entry name" value="RIBONUCLEASE_P"/>
    <property type="match status" value="1"/>
</dbReference>
<evidence type="ECO:0000256" key="5">
    <source>
        <dbReference type="ARBA" id="ARBA00022801"/>
    </source>
</evidence>
<comment type="function">
    <text evidence="1 7">RNaseP catalyzes the removal of the 5'-leader sequence from pre-tRNA to produce the mature 5'-terminus. It can also cleave other RNA substrates such as 4.5S RNA. The protein component plays an auxiliary but essential role in vivo by binding to the 5'-leader sequence and broadening the substrate specificity of the ribozyme.</text>
</comment>
<evidence type="ECO:0000256" key="7">
    <source>
        <dbReference type="HAMAP-Rule" id="MF_00227"/>
    </source>
</evidence>
<comment type="catalytic activity">
    <reaction evidence="7">
        <text>Endonucleolytic cleavage of RNA, removing 5'-extranucleotides from tRNA precursor.</text>
        <dbReference type="EC" id="3.1.26.5"/>
    </reaction>
</comment>
<dbReference type="EC" id="3.1.26.5" evidence="7 8"/>
<dbReference type="HAMAP" id="MF_00227">
    <property type="entry name" value="RNase_P"/>
    <property type="match status" value="1"/>
</dbReference>
<evidence type="ECO:0000256" key="8">
    <source>
        <dbReference type="NCBIfam" id="TIGR00188"/>
    </source>
</evidence>
<dbReference type="OrthoDB" id="166028at2"/>
<dbReference type="GO" id="GO:0001682">
    <property type="term" value="P:tRNA 5'-leader removal"/>
    <property type="evidence" value="ECO:0007669"/>
    <property type="project" value="UniProtKB-UniRule"/>
</dbReference>
<reference evidence="10" key="1">
    <citation type="submission" date="2017-08" db="EMBL/GenBank/DDBJ databases">
        <authorList>
            <person name="Grouzdev D.S."/>
            <person name="Gaisin V.A."/>
            <person name="Rysina M.S."/>
            <person name="Gorlenko V.M."/>
        </authorList>
    </citation>
    <scope>NUCLEOTIDE SEQUENCE [LARGE SCALE GENOMIC DNA]</scope>
    <source>
        <strain evidence="10">Kir15-3F</strain>
    </source>
</reference>
<accession>A0A2A6RPR0</accession>
<dbReference type="InterPro" id="IPR020539">
    <property type="entry name" value="RNase_P_CS"/>
</dbReference>
<organism evidence="9 10">
    <name type="scientific">Candidatus Viridilinea mediisalina</name>
    <dbReference type="NCBI Taxonomy" id="2024553"/>
    <lineage>
        <taxon>Bacteria</taxon>
        <taxon>Bacillati</taxon>
        <taxon>Chloroflexota</taxon>
        <taxon>Chloroflexia</taxon>
        <taxon>Chloroflexales</taxon>
        <taxon>Chloroflexineae</taxon>
        <taxon>Oscillochloridaceae</taxon>
        <taxon>Candidatus Viridilinea</taxon>
    </lineage>
</organism>
<dbReference type="Pfam" id="PF00825">
    <property type="entry name" value="Ribonuclease_P"/>
    <property type="match status" value="1"/>
</dbReference>
<comment type="subunit">
    <text evidence="7">Consists of a catalytic RNA component (M1 or rnpB) and a protein subunit.</text>
</comment>
<keyword evidence="5 7" id="KW-0378">Hydrolase</keyword>
<dbReference type="AlphaFoldDB" id="A0A2A6RPR0"/>
<keyword evidence="10" id="KW-1185">Reference proteome</keyword>
<comment type="caution">
    <text evidence="9">The sequence shown here is derived from an EMBL/GenBank/DDBJ whole genome shotgun (WGS) entry which is preliminary data.</text>
</comment>
<dbReference type="InterPro" id="IPR014721">
    <property type="entry name" value="Ribsml_uS5_D2-typ_fold_subgr"/>
</dbReference>
<dbReference type="Gene3D" id="3.30.230.10">
    <property type="match status" value="1"/>
</dbReference>
<keyword evidence="2 7" id="KW-0819">tRNA processing</keyword>